<dbReference type="EMBL" id="MFDV01000010">
    <property type="protein sequence ID" value="OGE72232.1"/>
    <property type="molecule type" value="Genomic_DNA"/>
</dbReference>
<feature type="transmembrane region" description="Helical" evidence="1">
    <location>
        <begin position="101"/>
        <end position="121"/>
    </location>
</feature>
<evidence type="ECO:0008006" key="4">
    <source>
        <dbReference type="Google" id="ProtNLM"/>
    </source>
</evidence>
<feature type="transmembrane region" description="Helical" evidence="1">
    <location>
        <begin position="70"/>
        <end position="89"/>
    </location>
</feature>
<evidence type="ECO:0000256" key="1">
    <source>
        <dbReference type="SAM" id="Phobius"/>
    </source>
</evidence>
<protein>
    <recommendedName>
        <fullName evidence="4">Glycosyltransferase RgtA/B/C/D-like domain-containing protein</fullName>
    </recommendedName>
</protein>
<feature type="transmembrane region" description="Helical" evidence="1">
    <location>
        <begin position="258"/>
        <end position="277"/>
    </location>
</feature>
<feature type="transmembrane region" description="Helical" evidence="1">
    <location>
        <begin position="141"/>
        <end position="170"/>
    </location>
</feature>
<organism evidence="2 3">
    <name type="scientific">Candidatus Daviesbacteria bacterium RIFCSPLOWO2_02_FULL_38_15</name>
    <dbReference type="NCBI Taxonomy" id="1797794"/>
    <lineage>
        <taxon>Bacteria</taxon>
        <taxon>Candidatus Daviesiibacteriota</taxon>
    </lineage>
</organism>
<feature type="transmembrane region" description="Helical" evidence="1">
    <location>
        <begin position="182"/>
        <end position="209"/>
    </location>
</feature>
<proteinExistence type="predicted"/>
<feature type="transmembrane region" description="Helical" evidence="1">
    <location>
        <begin position="229"/>
        <end position="246"/>
    </location>
</feature>
<feature type="transmembrane region" description="Helical" evidence="1">
    <location>
        <begin position="5"/>
        <end position="25"/>
    </location>
</feature>
<dbReference type="Proteomes" id="UP000177057">
    <property type="component" value="Unassembled WGS sequence"/>
</dbReference>
<reference evidence="2 3" key="1">
    <citation type="journal article" date="2016" name="Nat. Commun.">
        <title>Thousands of microbial genomes shed light on interconnected biogeochemical processes in an aquifer system.</title>
        <authorList>
            <person name="Anantharaman K."/>
            <person name="Brown C.T."/>
            <person name="Hug L.A."/>
            <person name="Sharon I."/>
            <person name="Castelle C.J."/>
            <person name="Probst A.J."/>
            <person name="Thomas B.C."/>
            <person name="Singh A."/>
            <person name="Wilkins M.J."/>
            <person name="Karaoz U."/>
            <person name="Brodie E.L."/>
            <person name="Williams K.H."/>
            <person name="Hubbard S.S."/>
            <person name="Banfield J.F."/>
        </authorList>
    </citation>
    <scope>NUCLEOTIDE SEQUENCE [LARGE SCALE GENOMIC DNA]</scope>
</reference>
<evidence type="ECO:0000313" key="3">
    <source>
        <dbReference type="Proteomes" id="UP000177057"/>
    </source>
</evidence>
<gene>
    <name evidence="2" type="ORF">A3H40_02530</name>
</gene>
<evidence type="ECO:0000313" key="2">
    <source>
        <dbReference type="EMBL" id="OGE72232.1"/>
    </source>
</evidence>
<dbReference type="AlphaFoldDB" id="A0A1F5N3U8"/>
<feature type="transmembrane region" description="Helical" evidence="1">
    <location>
        <begin position="297"/>
        <end position="319"/>
    </location>
</feature>
<sequence>MAKILLFLIIIIHSFVLTKIIFFPYPELFIYPYLTNHGLKPYAQILDQHFPGLMFLPVNFDNLGMTNETIARGWLISIVVITHLLLFLISNHVFKNRYKALLVNILFLVWQPFFEGWILWIDSFLPLILLPCFYVFIKRKFFLTGLLLGISIVFKQVLIPLSVLILLYIFWKEKRFKNVLEYLTGLLVPIILVIAYFWAIGVLRDFWYWTVVFNLTTYAQFGRGTGPTLAHFSRVFLVFGLPFLIVRKIKSKEAQILLIFLIGTLIGLFTRFDFVHFQPALPFALLATVYVLGWLGGLGRAGIISLYSLILIWWLVIFYKGHLGDRVISFDPDTKNLAEKIKGYTRPSEKIFVYGATPHLYQMSGTLPAGDIFVFQFPWFLQVAKERILAGIEKDRPEIIVSNRTVQIERNKLTDFTKEIDRYISKNYEKIDGVGDTEILRKK</sequence>
<name>A0A1F5N3U8_9BACT</name>
<dbReference type="STRING" id="1797794.A3H40_02530"/>
<keyword evidence="1" id="KW-1133">Transmembrane helix</keyword>
<keyword evidence="1" id="KW-0472">Membrane</keyword>
<keyword evidence="1" id="KW-0812">Transmembrane</keyword>
<accession>A0A1F5N3U8</accession>
<comment type="caution">
    <text evidence="2">The sequence shown here is derived from an EMBL/GenBank/DDBJ whole genome shotgun (WGS) entry which is preliminary data.</text>
</comment>